<dbReference type="Proteomes" id="UP000247702">
    <property type="component" value="Unassembled WGS sequence"/>
</dbReference>
<reference evidence="1 2" key="1">
    <citation type="submission" date="2017-11" db="EMBL/GenBank/DDBJ databases">
        <title>The genome of Rhizophagus clarus HR1 reveals common genetic basis of auxotrophy among arbuscular mycorrhizal fungi.</title>
        <authorList>
            <person name="Kobayashi Y."/>
        </authorList>
    </citation>
    <scope>NUCLEOTIDE SEQUENCE [LARGE SCALE GENOMIC DNA]</scope>
    <source>
        <strain evidence="1 2">HR1</strain>
    </source>
</reference>
<name>A0A2Z6S9E5_9GLOM</name>
<comment type="caution">
    <text evidence="1">The sequence shown here is derived from an EMBL/GenBank/DDBJ whole genome shotgun (WGS) entry which is preliminary data.</text>
</comment>
<evidence type="ECO:0000313" key="2">
    <source>
        <dbReference type="Proteomes" id="UP000247702"/>
    </source>
</evidence>
<gene>
    <name evidence="1" type="ORF">RclHR1_06280015</name>
</gene>
<dbReference type="EMBL" id="BEXD01004013">
    <property type="protein sequence ID" value="GBC05542.1"/>
    <property type="molecule type" value="Genomic_DNA"/>
</dbReference>
<dbReference type="AlphaFoldDB" id="A0A2Z6S9E5"/>
<accession>A0A2Z6S9E5</accession>
<sequence length="72" mass="8207">MHWIGMRIGNHNLQQDALSAASPLFPSAGKSNYAVAIAQHLSTLTKYPRLNEILQYVRIFRIPKNTDNRNED</sequence>
<evidence type="ECO:0000313" key="1">
    <source>
        <dbReference type="EMBL" id="GBC05542.1"/>
    </source>
</evidence>
<keyword evidence="2" id="KW-1185">Reference proteome</keyword>
<organism evidence="1 2">
    <name type="scientific">Rhizophagus clarus</name>
    <dbReference type="NCBI Taxonomy" id="94130"/>
    <lineage>
        <taxon>Eukaryota</taxon>
        <taxon>Fungi</taxon>
        <taxon>Fungi incertae sedis</taxon>
        <taxon>Mucoromycota</taxon>
        <taxon>Glomeromycotina</taxon>
        <taxon>Glomeromycetes</taxon>
        <taxon>Glomerales</taxon>
        <taxon>Glomeraceae</taxon>
        <taxon>Rhizophagus</taxon>
    </lineage>
</organism>
<proteinExistence type="predicted"/>
<protein>
    <submittedName>
        <fullName evidence="1">Uncharacterized protein</fullName>
    </submittedName>
</protein>